<dbReference type="GO" id="GO:0006094">
    <property type="term" value="P:gluconeogenesis"/>
    <property type="evidence" value="ECO:0007669"/>
    <property type="project" value="UniProtKB-UniPathway"/>
</dbReference>
<evidence type="ECO:0000256" key="2">
    <source>
        <dbReference type="ARBA" id="ARBA00002988"/>
    </source>
</evidence>
<dbReference type="InterPro" id="IPR008279">
    <property type="entry name" value="PEP-util_enz_mobile_dom"/>
</dbReference>
<comment type="catalytic activity">
    <reaction evidence="14 15">
        <text>pyruvate + ATP + H2O = phosphoenolpyruvate + AMP + phosphate + 2 H(+)</text>
        <dbReference type="Rhea" id="RHEA:11364"/>
        <dbReference type="ChEBI" id="CHEBI:15361"/>
        <dbReference type="ChEBI" id="CHEBI:15377"/>
        <dbReference type="ChEBI" id="CHEBI:15378"/>
        <dbReference type="ChEBI" id="CHEBI:30616"/>
        <dbReference type="ChEBI" id="CHEBI:43474"/>
        <dbReference type="ChEBI" id="CHEBI:58702"/>
        <dbReference type="ChEBI" id="CHEBI:456215"/>
        <dbReference type="EC" id="2.7.9.2"/>
    </reaction>
</comment>
<dbReference type="InterPro" id="IPR036637">
    <property type="entry name" value="Phosphohistidine_dom_sf"/>
</dbReference>
<dbReference type="PANTHER" id="PTHR43030:SF1">
    <property type="entry name" value="PHOSPHOENOLPYRUVATE SYNTHASE"/>
    <property type="match status" value="1"/>
</dbReference>
<feature type="domain" description="Pyruvate phosphate dikinase AMP/ATP-binding" evidence="17">
    <location>
        <begin position="17"/>
        <end position="341"/>
    </location>
</feature>
<dbReference type="FunFam" id="3.30.470.20:FF:000017">
    <property type="entry name" value="Phosphoenolpyruvate synthase"/>
    <property type="match status" value="1"/>
</dbReference>
<dbReference type="Pfam" id="PF01326">
    <property type="entry name" value="PPDK_N"/>
    <property type="match status" value="1"/>
</dbReference>
<evidence type="ECO:0000256" key="12">
    <source>
        <dbReference type="ARBA" id="ARBA00022842"/>
    </source>
</evidence>
<dbReference type="InterPro" id="IPR018274">
    <property type="entry name" value="PEP_util_AS"/>
</dbReference>
<dbReference type="OrthoDB" id="9765468at2"/>
<sequence length="784" mass="86511">MSKHVIWLDQLGLGDVDKVGGKNASLGEMISHLTKLGVTVPNGFATTADAFNEFLAYNGLPKLIDDQLEKLDSAHLSNLAEVGSAIRSAITGAKFPEKLEQGIRECYEKLGDGNDISVAVRSSATAEDLPDASFAGQQETHLNISGIDAVLASVKEIYASLYNDRAISYRIHQGYHGQQIALSVGIQKMVRSDIGSAGVMFTLDTESGFDDVVFITSAYGLGETVVQGAVNPDEFYVHKQSLKEDRPAILRRSLGAKAIKMIYGENEPVETVRVDREERFKFSITDSDIYDLANQALLIEKHYQRPMDIEWAKDGDDGKIYIVQARPETVKSRSDKNVMERYILKETGNVLCEGRSVGHKIGSGPVKVLKQIDQMETINEGDILVADMTDPDWEPVMKKASAIVTNRGGRTCHAAIIARELGIPAVVGCGDATDILQHGQEVTVSCAEGDTGFVYEGSLNFEHKTNSVGSMPELPFKLMMNVGNPDRAFAFQSLPGAGVGLARLEFIINRMIGVHPKALLNFDSLPEEIKLTVQRRMAGYDDPVDFYVEKLVEGISTLAAAFKDKKVIVRLSDFKSNEYANLIGGRLYEPEEENPMLGFRGASRYISKTFRDCFELECRALKKVRNEMGFTNVEVMVPFVRTVGEAKQVVDLLAENGLKRGENGLRIIMMCELPANALLADEFLEYFDGYSIGSNDLTQLTLGLDRDSGVIAHLFDERNEAIRKLLEMAITACKRQNKYIGICGQGPSDHPDLARWLMEQGIDSVSLNPDSVLDTWFYLAEKPQ</sequence>
<dbReference type="GO" id="GO:0046872">
    <property type="term" value="F:metal ion binding"/>
    <property type="evidence" value="ECO:0007669"/>
    <property type="project" value="UniProtKB-KW"/>
</dbReference>
<evidence type="ECO:0000256" key="5">
    <source>
        <dbReference type="ARBA" id="ARBA00011996"/>
    </source>
</evidence>
<dbReference type="SUPFAM" id="SSF51621">
    <property type="entry name" value="Phosphoenolpyruvate/pyruvate domain"/>
    <property type="match status" value="1"/>
</dbReference>
<comment type="pathway">
    <text evidence="3 15">Carbohydrate biosynthesis; gluconeogenesis.</text>
</comment>
<dbReference type="InterPro" id="IPR013815">
    <property type="entry name" value="ATP_grasp_subdomain_1"/>
</dbReference>
<evidence type="ECO:0000256" key="3">
    <source>
        <dbReference type="ARBA" id="ARBA00004742"/>
    </source>
</evidence>
<feature type="domain" description="PEP-utilising enzyme C-terminal" evidence="18">
    <location>
        <begin position="476"/>
        <end position="775"/>
    </location>
</feature>
<evidence type="ECO:0000256" key="9">
    <source>
        <dbReference type="ARBA" id="ARBA00022741"/>
    </source>
</evidence>
<evidence type="ECO:0000259" key="17">
    <source>
        <dbReference type="Pfam" id="PF01326"/>
    </source>
</evidence>
<dbReference type="Gene3D" id="3.50.30.10">
    <property type="entry name" value="Phosphohistidine domain"/>
    <property type="match status" value="1"/>
</dbReference>
<dbReference type="PROSITE" id="PS00370">
    <property type="entry name" value="PEP_ENZYMES_PHOS_SITE"/>
    <property type="match status" value="1"/>
</dbReference>
<proteinExistence type="inferred from homology"/>
<dbReference type="FunFam" id="3.30.1490.20:FF:000010">
    <property type="entry name" value="Phosphoenolpyruvate synthase"/>
    <property type="match status" value="1"/>
</dbReference>
<comment type="function">
    <text evidence="2 15">Catalyzes the phosphorylation of pyruvate to phosphoenolpyruvate.</text>
</comment>
<dbReference type="InterPro" id="IPR015813">
    <property type="entry name" value="Pyrv/PenolPyrv_kinase-like_dom"/>
</dbReference>
<organism evidence="19 20">
    <name type="scientific">Bermanella marisrubri</name>
    <dbReference type="NCBI Taxonomy" id="207949"/>
    <lineage>
        <taxon>Bacteria</taxon>
        <taxon>Pseudomonadati</taxon>
        <taxon>Pseudomonadota</taxon>
        <taxon>Gammaproteobacteria</taxon>
        <taxon>Oceanospirillales</taxon>
        <taxon>Oceanospirillaceae</taxon>
        <taxon>Bermanella</taxon>
    </lineage>
</organism>
<comment type="caution">
    <text evidence="19">The sequence shown here is derived from an EMBL/GenBank/DDBJ whole genome shotgun (WGS) entry which is preliminary data.</text>
</comment>
<dbReference type="UniPathway" id="UPA00138"/>
<evidence type="ECO:0000256" key="10">
    <source>
        <dbReference type="ARBA" id="ARBA00022777"/>
    </source>
</evidence>
<dbReference type="FunFam" id="3.50.30.10:FF:000002">
    <property type="entry name" value="Phosphoenolpyruvate synthase"/>
    <property type="match status" value="1"/>
</dbReference>
<dbReference type="Pfam" id="PF00391">
    <property type="entry name" value="PEP-utilizers"/>
    <property type="match status" value="1"/>
</dbReference>
<dbReference type="InterPro" id="IPR002192">
    <property type="entry name" value="PPDK_AMP/ATP-bd"/>
</dbReference>
<dbReference type="InterPro" id="IPR000121">
    <property type="entry name" value="PEP_util_C"/>
</dbReference>
<keyword evidence="10 15" id="KW-0418">Kinase</keyword>
<accession>Q1MXZ8</accession>
<dbReference type="SUPFAM" id="SSF56059">
    <property type="entry name" value="Glutathione synthetase ATP-binding domain-like"/>
    <property type="match status" value="1"/>
</dbReference>
<dbReference type="NCBIfam" id="TIGR01418">
    <property type="entry name" value="PEP_synth"/>
    <property type="match status" value="1"/>
</dbReference>
<comment type="similarity">
    <text evidence="4 15">Belongs to the PEP-utilizing enzyme family.</text>
</comment>
<feature type="domain" description="PEP-utilising enzyme mobile" evidence="16">
    <location>
        <begin position="378"/>
        <end position="449"/>
    </location>
</feature>
<reference evidence="19 20" key="1">
    <citation type="submission" date="2006-03" db="EMBL/GenBank/DDBJ databases">
        <authorList>
            <person name="Pinhassi J."/>
            <person name="Pedros-Alio C."/>
            <person name="Ferriera S."/>
            <person name="Johnson J."/>
            <person name="Kravitz S."/>
            <person name="Halpern A."/>
            <person name="Remington K."/>
            <person name="Beeson K."/>
            <person name="Tran B."/>
            <person name="Rogers Y.-H."/>
            <person name="Friedman R."/>
            <person name="Venter J.C."/>
        </authorList>
    </citation>
    <scope>NUCLEOTIDE SEQUENCE [LARGE SCALE GENOMIC DNA]</scope>
    <source>
        <strain evidence="19 20">RED65</strain>
    </source>
</reference>
<evidence type="ECO:0000259" key="16">
    <source>
        <dbReference type="Pfam" id="PF00391"/>
    </source>
</evidence>
<dbReference type="InterPro" id="IPR040442">
    <property type="entry name" value="Pyrv_kinase-like_dom_sf"/>
</dbReference>
<evidence type="ECO:0000256" key="1">
    <source>
        <dbReference type="ARBA" id="ARBA00001946"/>
    </source>
</evidence>
<name>Q1MXZ8_9GAMM</name>
<dbReference type="NCBIfam" id="NF005057">
    <property type="entry name" value="PRK06464.1"/>
    <property type="match status" value="1"/>
</dbReference>
<evidence type="ECO:0000256" key="6">
    <source>
        <dbReference type="ARBA" id="ARBA00021623"/>
    </source>
</evidence>
<dbReference type="InterPro" id="IPR006319">
    <property type="entry name" value="PEP_synth"/>
</dbReference>
<keyword evidence="20" id="KW-1185">Reference proteome</keyword>
<comment type="cofactor">
    <cofactor evidence="1 15">
        <name>Mg(2+)</name>
        <dbReference type="ChEBI" id="CHEBI:18420"/>
    </cofactor>
</comment>
<dbReference type="Proteomes" id="UP000004263">
    <property type="component" value="Unassembled WGS sequence"/>
</dbReference>
<evidence type="ECO:0000256" key="8">
    <source>
        <dbReference type="ARBA" id="ARBA00022723"/>
    </source>
</evidence>
<evidence type="ECO:0000256" key="13">
    <source>
        <dbReference type="ARBA" id="ARBA00033470"/>
    </source>
</evidence>
<dbReference type="SUPFAM" id="SSF52009">
    <property type="entry name" value="Phosphohistidine domain"/>
    <property type="match status" value="1"/>
</dbReference>
<dbReference type="Gene3D" id="3.30.470.20">
    <property type="entry name" value="ATP-grasp fold, B domain"/>
    <property type="match status" value="1"/>
</dbReference>
<dbReference type="FunFam" id="3.20.20.60:FF:000010">
    <property type="entry name" value="Phosphoenolpyruvate synthase"/>
    <property type="match status" value="1"/>
</dbReference>
<dbReference type="STRING" id="207949.RED65_07059"/>
<evidence type="ECO:0000259" key="18">
    <source>
        <dbReference type="Pfam" id="PF02896"/>
    </source>
</evidence>
<dbReference type="Pfam" id="PF02896">
    <property type="entry name" value="PEP-utilizers_C"/>
    <property type="match status" value="1"/>
</dbReference>
<evidence type="ECO:0000313" key="20">
    <source>
        <dbReference type="Proteomes" id="UP000004263"/>
    </source>
</evidence>
<dbReference type="Gene3D" id="3.20.20.60">
    <property type="entry name" value="Phosphoenolpyruvate-binding domains"/>
    <property type="match status" value="1"/>
</dbReference>
<evidence type="ECO:0000313" key="19">
    <source>
        <dbReference type="EMBL" id="EAT10831.1"/>
    </source>
</evidence>
<dbReference type="GO" id="GO:0008986">
    <property type="term" value="F:pyruvate, water dikinase activity"/>
    <property type="evidence" value="ECO:0007669"/>
    <property type="project" value="UniProtKB-EC"/>
</dbReference>
<evidence type="ECO:0000256" key="7">
    <source>
        <dbReference type="ARBA" id="ARBA00022679"/>
    </source>
</evidence>
<dbReference type="EC" id="2.7.9.2" evidence="5 15"/>
<keyword evidence="12 15" id="KW-0460">Magnesium</keyword>
<keyword evidence="8 15" id="KW-0479">Metal-binding</keyword>
<keyword evidence="7 15" id="KW-0808">Transferase</keyword>
<evidence type="ECO:0000256" key="4">
    <source>
        <dbReference type="ARBA" id="ARBA00007837"/>
    </source>
</evidence>
<evidence type="ECO:0000256" key="14">
    <source>
        <dbReference type="ARBA" id="ARBA00047700"/>
    </source>
</evidence>
<dbReference type="AlphaFoldDB" id="Q1MXZ8"/>
<dbReference type="GO" id="GO:0005524">
    <property type="term" value="F:ATP binding"/>
    <property type="evidence" value="ECO:0007669"/>
    <property type="project" value="UniProtKB-KW"/>
</dbReference>
<dbReference type="Gene3D" id="3.30.1490.20">
    <property type="entry name" value="ATP-grasp fold, A domain"/>
    <property type="match status" value="1"/>
</dbReference>
<keyword evidence="11 15" id="KW-0067">ATP-binding</keyword>
<dbReference type="PIRSF" id="PIRSF000854">
    <property type="entry name" value="PEP_synthase"/>
    <property type="match status" value="1"/>
</dbReference>
<dbReference type="PANTHER" id="PTHR43030">
    <property type="entry name" value="PHOSPHOENOLPYRUVATE SYNTHASE"/>
    <property type="match status" value="1"/>
</dbReference>
<protein>
    <recommendedName>
        <fullName evidence="6 15">Phosphoenolpyruvate synthase</fullName>
        <shortName evidence="15">PEP synthase</shortName>
        <ecNumber evidence="5 15">2.7.9.2</ecNumber>
    </recommendedName>
    <alternativeName>
        <fullName evidence="13 15">Pyruvate, water dikinase</fullName>
    </alternativeName>
</protein>
<evidence type="ECO:0000256" key="15">
    <source>
        <dbReference type="PIRNR" id="PIRNR000854"/>
    </source>
</evidence>
<dbReference type="EMBL" id="AAQH01000031">
    <property type="protein sequence ID" value="EAT10831.1"/>
    <property type="molecule type" value="Genomic_DNA"/>
</dbReference>
<evidence type="ECO:0000256" key="11">
    <source>
        <dbReference type="ARBA" id="ARBA00022840"/>
    </source>
</evidence>
<dbReference type="HOGENOM" id="CLU_007308_6_2_6"/>
<gene>
    <name evidence="19" type="ORF">RED65_07059</name>
</gene>
<keyword evidence="9 15" id="KW-0547">Nucleotide-binding</keyword>
<keyword evidence="19" id="KW-0670">Pyruvate</keyword>
<dbReference type="RefSeq" id="WP_007016792.1">
    <property type="nucleotide sequence ID" value="NZ_AAQH01000031.1"/>
</dbReference>